<evidence type="ECO:0000259" key="8">
    <source>
        <dbReference type="SMART" id="SM00387"/>
    </source>
</evidence>
<dbReference type="PANTHER" id="PTHR35526">
    <property type="entry name" value="ANTI-SIGMA-F FACTOR RSBW-RELATED"/>
    <property type="match status" value="1"/>
</dbReference>
<dbReference type="Gene3D" id="3.30.565.10">
    <property type="entry name" value="Histidine kinase-like ATPase, C-terminal domain"/>
    <property type="match status" value="1"/>
</dbReference>
<evidence type="ECO:0000256" key="7">
    <source>
        <dbReference type="HAMAP-Rule" id="MF_00637"/>
    </source>
</evidence>
<proteinExistence type="inferred from homology"/>
<comment type="similarity">
    <text evidence="7">Belongs to the anti-sigma-factor family.</text>
</comment>
<comment type="function">
    <text evidence="7">Binds to sigma F and blocks its ability to form an RNA polymerase holoenzyme (E-sigma F). Phosphorylates SpoIIAA on a serine residue. This phosphorylation may enable SpoIIAA to act as an anti-anti-sigma factor that counteracts SpoIIAB and thus releases sigma F from inhibition.</text>
</comment>
<dbReference type="SUPFAM" id="SSF55874">
    <property type="entry name" value="ATPase domain of HSP90 chaperone/DNA topoisomerase II/histidine kinase"/>
    <property type="match status" value="1"/>
</dbReference>
<dbReference type="GO" id="GO:0030436">
    <property type="term" value="P:asexual sporulation"/>
    <property type="evidence" value="ECO:0007669"/>
    <property type="project" value="UniProtKB-UniRule"/>
</dbReference>
<keyword evidence="4 7" id="KW-0418">Kinase</keyword>
<dbReference type="GO" id="GO:0016989">
    <property type="term" value="F:sigma factor antagonist activity"/>
    <property type="evidence" value="ECO:0007669"/>
    <property type="project" value="InterPro"/>
</dbReference>
<keyword evidence="5 7" id="KW-0067">ATP-binding</keyword>
<keyword evidence="6 7" id="KW-0749">Sporulation</keyword>
<keyword evidence="3 7" id="KW-0547">Nucleotide-binding</keyword>
<dbReference type="AlphaFoldDB" id="A0A926ICX3"/>
<dbReference type="PANTHER" id="PTHR35526:SF3">
    <property type="entry name" value="ANTI-SIGMA-F FACTOR RSBW"/>
    <property type="match status" value="1"/>
</dbReference>
<dbReference type="Proteomes" id="UP000655830">
    <property type="component" value="Unassembled WGS sequence"/>
</dbReference>
<evidence type="ECO:0000256" key="6">
    <source>
        <dbReference type="ARBA" id="ARBA00022969"/>
    </source>
</evidence>
<evidence type="ECO:0000256" key="3">
    <source>
        <dbReference type="ARBA" id="ARBA00022741"/>
    </source>
</evidence>
<dbReference type="HAMAP" id="MF_00637">
    <property type="entry name" value="Anti_sigma_F"/>
    <property type="match status" value="1"/>
</dbReference>
<evidence type="ECO:0000313" key="10">
    <source>
        <dbReference type="Proteomes" id="UP000655830"/>
    </source>
</evidence>
<accession>A0A926ICX3</accession>
<protein>
    <recommendedName>
        <fullName evidence="7">Anti-sigma F factor</fullName>
        <ecNumber evidence="7">2.7.11.1</ecNumber>
    </recommendedName>
    <alternativeName>
        <fullName evidence="7">Stage II sporulation protein AB</fullName>
    </alternativeName>
</protein>
<gene>
    <name evidence="7" type="primary">spoIIAB</name>
    <name evidence="9" type="ORF">H8718_01715</name>
</gene>
<dbReference type="GO" id="GO:0004674">
    <property type="term" value="F:protein serine/threonine kinase activity"/>
    <property type="evidence" value="ECO:0007669"/>
    <property type="project" value="UniProtKB-KW"/>
</dbReference>
<dbReference type="GO" id="GO:0005524">
    <property type="term" value="F:ATP binding"/>
    <property type="evidence" value="ECO:0007669"/>
    <property type="project" value="UniProtKB-KW"/>
</dbReference>
<dbReference type="EMBL" id="JACRSY010000002">
    <property type="protein sequence ID" value="MBC8578259.1"/>
    <property type="molecule type" value="Genomic_DNA"/>
</dbReference>
<dbReference type="InterPro" id="IPR036890">
    <property type="entry name" value="HATPase_C_sf"/>
</dbReference>
<keyword evidence="2 7" id="KW-0808">Transferase</keyword>
<dbReference type="EC" id="2.7.11.1" evidence="7"/>
<keyword evidence="10" id="KW-1185">Reference proteome</keyword>
<dbReference type="SMART" id="SM00387">
    <property type="entry name" value="HATPase_c"/>
    <property type="match status" value="1"/>
</dbReference>
<dbReference type="InterPro" id="IPR050267">
    <property type="entry name" value="Anti-sigma-factor_SerPK"/>
</dbReference>
<comment type="caution">
    <text evidence="9">The sequence shown here is derived from an EMBL/GenBank/DDBJ whole genome shotgun (WGS) entry which is preliminary data.</text>
</comment>
<name>A0A926ICX3_9FIRM</name>
<comment type="catalytic activity">
    <reaction evidence="7">
        <text>L-threonyl-[protein] + ATP = O-phospho-L-threonyl-[protein] + ADP + H(+)</text>
        <dbReference type="Rhea" id="RHEA:46608"/>
        <dbReference type="Rhea" id="RHEA-COMP:11060"/>
        <dbReference type="Rhea" id="RHEA-COMP:11605"/>
        <dbReference type="ChEBI" id="CHEBI:15378"/>
        <dbReference type="ChEBI" id="CHEBI:30013"/>
        <dbReference type="ChEBI" id="CHEBI:30616"/>
        <dbReference type="ChEBI" id="CHEBI:61977"/>
        <dbReference type="ChEBI" id="CHEBI:456216"/>
        <dbReference type="EC" id="2.7.11.1"/>
    </reaction>
</comment>
<evidence type="ECO:0000313" key="9">
    <source>
        <dbReference type="EMBL" id="MBC8578259.1"/>
    </source>
</evidence>
<evidence type="ECO:0000256" key="2">
    <source>
        <dbReference type="ARBA" id="ARBA00022679"/>
    </source>
</evidence>
<dbReference type="NCBIfam" id="TIGR01925">
    <property type="entry name" value="spIIAB"/>
    <property type="match status" value="1"/>
</dbReference>
<evidence type="ECO:0000256" key="4">
    <source>
        <dbReference type="ARBA" id="ARBA00022777"/>
    </source>
</evidence>
<organism evidence="9 10">
    <name type="scientific">Zhenhengia yiwuensis</name>
    <dbReference type="NCBI Taxonomy" id="2763666"/>
    <lineage>
        <taxon>Bacteria</taxon>
        <taxon>Bacillati</taxon>
        <taxon>Bacillota</taxon>
        <taxon>Clostridia</taxon>
        <taxon>Lachnospirales</taxon>
        <taxon>Lachnospiraceae</taxon>
        <taxon>Zhenhengia</taxon>
    </lineage>
</organism>
<evidence type="ECO:0000256" key="5">
    <source>
        <dbReference type="ARBA" id="ARBA00022840"/>
    </source>
</evidence>
<comment type="catalytic activity">
    <reaction evidence="7">
        <text>L-seryl-[protein] + ATP = O-phospho-L-seryl-[protein] + ADP + H(+)</text>
        <dbReference type="Rhea" id="RHEA:17989"/>
        <dbReference type="Rhea" id="RHEA-COMP:9863"/>
        <dbReference type="Rhea" id="RHEA-COMP:11604"/>
        <dbReference type="ChEBI" id="CHEBI:15378"/>
        <dbReference type="ChEBI" id="CHEBI:29999"/>
        <dbReference type="ChEBI" id="CHEBI:30616"/>
        <dbReference type="ChEBI" id="CHEBI:83421"/>
        <dbReference type="ChEBI" id="CHEBI:456216"/>
        <dbReference type="EC" id="2.7.11.1"/>
    </reaction>
</comment>
<dbReference type="InterPro" id="IPR003594">
    <property type="entry name" value="HATPase_dom"/>
</dbReference>
<dbReference type="RefSeq" id="WP_177669330.1">
    <property type="nucleotide sequence ID" value="NZ_JACRSY010000002.1"/>
</dbReference>
<sequence>MQNSNDMQIEFASNSLNESFARVAVAAFLSQLDPTVDELYDVKMAVSEAVTNSIIHGYDADPNRTIWIRCAYSDRLVTIEVKDEGKGIKNIDEAMQALFTTSEEDERAGLGFTVMQSMMDQVVVESEVGKGTKVTMTKTFY</sequence>
<dbReference type="Pfam" id="PF13581">
    <property type="entry name" value="HATPase_c_2"/>
    <property type="match status" value="1"/>
</dbReference>
<reference evidence="9" key="1">
    <citation type="submission" date="2020-08" db="EMBL/GenBank/DDBJ databases">
        <title>Genome public.</title>
        <authorList>
            <person name="Liu C."/>
            <person name="Sun Q."/>
        </authorList>
    </citation>
    <scope>NUCLEOTIDE SEQUENCE</scope>
    <source>
        <strain evidence="9">NSJ-12</strain>
    </source>
</reference>
<feature type="domain" description="Histidine kinase/HSP90-like ATPase" evidence="8">
    <location>
        <begin position="37"/>
        <end position="141"/>
    </location>
</feature>
<evidence type="ECO:0000256" key="1">
    <source>
        <dbReference type="ARBA" id="ARBA00022527"/>
    </source>
</evidence>
<dbReference type="GO" id="GO:0042174">
    <property type="term" value="P:negative regulation of sporulation resulting in formation of a cellular spore"/>
    <property type="evidence" value="ECO:0007669"/>
    <property type="project" value="InterPro"/>
</dbReference>
<keyword evidence="1 7" id="KW-0723">Serine/threonine-protein kinase</keyword>
<dbReference type="InterPro" id="IPR010194">
    <property type="entry name" value="Anti-sigma_F"/>
</dbReference>
<dbReference type="GO" id="GO:0030435">
    <property type="term" value="P:sporulation resulting in formation of a cellular spore"/>
    <property type="evidence" value="ECO:0007669"/>
    <property type="project" value="UniProtKB-KW"/>
</dbReference>